<name>F2UT51_SALR5</name>
<evidence type="ECO:0000256" key="1">
    <source>
        <dbReference type="SAM" id="MobiDB-lite"/>
    </source>
</evidence>
<dbReference type="GeneID" id="16068231"/>
<accession>F2UT51</accession>
<feature type="signal peptide" evidence="2">
    <location>
        <begin position="1"/>
        <end position="17"/>
    </location>
</feature>
<evidence type="ECO:0000313" key="3">
    <source>
        <dbReference type="EMBL" id="EGD81310.1"/>
    </source>
</evidence>
<gene>
    <name evidence="3" type="ORF">PTSG_13173</name>
</gene>
<dbReference type="KEGG" id="sre:PTSG_13173"/>
<evidence type="ECO:0000256" key="2">
    <source>
        <dbReference type="SAM" id="SignalP"/>
    </source>
</evidence>
<dbReference type="Proteomes" id="UP000007799">
    <property type="component" value="Unassembled WGS sequence"/>
</dbReference>
<proteinExistence type="predicted"/>
<protein>
    <recommendedName>
        <fullName evidence="5">Secreted protein</fullName>
    </recommendedName>
</protein>
<feature type="compositionally biased region" description="Polar residues" evidence="1">
    <location>
        <begin position="52"/>
        <end position="76"/>
    </location>
</feature>
<feature type="region of interest" description="Disordered" evidence="1">
    <location>
        <begin position="52"/>
        <end position="92"/>
    </location>
</feature>
<organism evidence="4">
    <name type="scientific">Salpingoeca rosetta (strain ATCC 50818 / BSB-021)</name>
    <dbReference type="NCBI Taxonomy" id="946362"/>
    <lineage>
        <taxon>Eukaryota</taxon>
        <taxon>Choanoflagellata</taxon>
        <taxon>Craspedida</taxon>
        <taxon>Salpingoecidae</taxon>
        <taxon>Salpingoeca</taxon>
    </lineage>
</organism>
<reference evidence="3" key="1">
    <citation type="submission" date="2009-08" db="EMBL/GenBank/DDBJ databases">
        <title>Annotation of Salpingoeca rosetta.</title>
        <authorList>
            <consortium name="The Broad Institute Genome Sequencing Platform"/>
            <person name="Russ C."/>
            <person name="Cuomo C."/>
            <person name="Burger G."/>
            <person name="Gray M.W."/>
            <person name="Holland P.W.H."/>
            <person name="King N."/>
            <person name="Lang F.B.F."/>
            <person name="Roger A.J."/>
            <person name="Ruiz-Trillo I."/>
            <person name="Young S.K."/>
            <person name="Zeng Q."/>
            <person name="Gargeya S."/>
            <person name="Alvarado L."/>
            <person name="Berlin A."/>
            <person name="Chapman S.B."/>
            <person name="Chen Z."/>
            <person name="Freedman E."/>
            <person name="Gellesch M."/>
            <person name="Goldberg J."/>
            <person name="Griggs A."/>
            <person name="Gujja S."/>
            <person name="Heilman E."/>
            <person name="Heiman D."/>
            <person name="Howarth C."/>
            <person name="Mehta T."/>
            <person name="Neiman D."/>
            <person name="Pearson M."/>
            <person name="Roberts A."/>
            <person name="Saif S."/>
            <person name="Shea T."/>
            <person name="Shenoy N."/>
            <person name="Sisk P."/>
            <person name="Stolte C."/>
            <person name="Sykes S."/>
            <person name="White J."/>
            <person name="Yandava C."/>
            <person name="Haas B."/>
            <person name="Nusbaum C."/>
            <person name="Birren B."/>
        </authorList>
    </citation>
    <scope>NUCLEOTIDE SEQUENCE [LARGE SCALE GENOMIC DNA]</scope>
    <source>
        <strain evidence="3">ATCC 50818</strain>
    </source>
</reference>
<evidence type="ECO:0008006" key="5">
    <source>
        <dbReference type="Google" id="ProtNLM"/>
    </source>
</evidence>
<keyword evidence="2" id="KW-0732">Signal</keyword>
<feature type="chain" id="PRO_5003291399" description="Secreted protein" evidence="2">
    <location>
        <begin position="18"/>
        <end position="207"/>
    </location>
</feature>
<dbReference type="RefSeq" id="XP_004987706.1">
    <property type="nucleotide sequence ID" value="XM_004987649.1"/>
</dbReference>
<keyword evidence="4" id="KW-1185">Reference proteome</keyword>
<dbReference type="AlphaFoldDB" id="F2UT51"/>
<dbReference type="EMBL" id="GL832997">
    <property type="protein sequence ID" value="EGD81310.1"/>
    <property type="molecule type" value="Genomic_DNA"/>
</dbReference>
<sequence>MTAPEFVLLLLLLRSEGCLSPGFVLLCSLMSCFCVCTWACSSTRSTCPCLKATSTSWSSCDPPQKTRTSSRTQNVPDPQAPRRANKHSPLQTSCSSYTTSLHFTTILAYTPQTPSIPPSAHKSSHHMLMNAAAAAAAEVTAAVAPTNWHVPPLPAKALSHLFSTFQRSLGNRLTEPASHGPAETAHPLLLFSFWLGCIPLAHSTLYQ</sequence>
<dbReference type="InParanoid" id="F2UT51"/>
<evidence type="ECO:0000313" key="4">
    <source>
        <dbReference type="Proteomes" id="UP000007799"/>
    </source>
</evidence>